<dbReference type="InterPro" id="IPR004087">
    <property type="entry name" value="KH_dom"/>
</dbReference>
<evidence type="ECO:0000259" key="15">
    <source>
        <dbReference type="PROSITE" id="PS51831"/>
    </source>
</evidence>
<evidence type="ECO:0000256" key="2">
    <source>
        <dbReference type="ARBA" id="ARBA00022475"/>
    </source>
</evidence>
<keyword evidence="6 12" id="KW-0378">Hydrolase</keyword>
<evidence type="ECO:0000256" key="5">
    <source>
        <dbReference type="ARBA" id="ARBA00022759"/>
    </source>
</evidence>
<accession>A0A1H9QAT4</accession>
<dbReference type="PROSITE" id="PS50084">
    <property type="entry name" value="KH_TYPE_1"/>
    <property type="match status" value="1"/>
</dbReference>
<comment type="subcellular location">
    <subcellularLocation>
        <location evidence="1 12">Cell membrane</location>
        <topology evidence="1 12">Single-pass membrane protein</topology>
    </subcellularLocation>
</comment>
<comment type="caution">
    <text evidence="16">The sequence shown here is derived from an EMBL/GenBank/DDBJ whole genome shotgun (WGS) entry which is preliminary data.</text>
</comment>
<dbReference type="InterPro" id="IPR003607">
    <property type="entry name" value="HD/PDEase_dom"/>
</dbReference>
<dbReference type="Gene3D" id="3.30.1370.10">
    <property type="entry name" value="K Homology domain, type 1"/>
    <property type="match status" value="1"/>
</dbReference>
<dbReference type="CDD" id="cd00077">
    <property type="entry name" value="HDc"/>
    <property type="match status" value="1"/>
</dbReference>
<dbReference type="SUPFAM" id="SSF54791">
    <property type="entry name" value="Eukaryotic type KH-domain (KH-domain type I)"/>
    <property type="match status" value="1"/>
</dbReference>
<keyword evidence="4 12" id="KW-0540">Nuclease</keyword>
<evidence type="ECO:0000256" key="7">
    <source>
        <dbReference type="ARBA" id="ARBA00022884"/>
    </source>
</evidence>
<sequence length="520" mass="58865">MDLIVQILILLFAALVGVLIGYFVRKSIAEAKISSAERLAKQTVEEAKREAEANKKESVLEAKDEAHKLRMEAEKEVRDRRNEVQKQENRLLQKEEVLDRKSESLDKKEETLEQREEDLSKRQQEIDEMNSKVEEAVEKQEKELQRISGFTKDEAKESIMQTVEDELAHEKAVMIKDSVSRAKEEADKKAKEILSTVMQRTAADHVSETTVSVVNLPNDEMKGRIIGREGRNIRALETLTGIDLIIDDTPEAVILSGFDPIRREIAKTSLERLVSDGRIHPARIEETVDKARREVDEMIREYGEQTTFEMGIHNLHPDLIKILGRLKYRTSYGQNVLNHSKEVAHLSAMMAAELGEDEQLAKRAGLLHDIGKAIDHEVEGSHVEIGVELATKYKEHPVVINSIASHHGDTEATSVIATLVAAADALSAARPGARRETLETYIKRLEKLEEISESFEGVEKTYAIQAGREVRIMVKPDIITDEDSYRLARDITKTIENELDYPGHIKVTVIRETRSVEYAK</sequence>
<dbReference type="FunFam" id="3.30.1370.10:FF:000006">
    <property type="entry name" value="Ribonuclease Y"/>
    <property type="match status" value="1"/>
</dbReference>
<evidence type="ECO:0000256" key="3">
    <source>
        <dbReference type="ARBA" id="ARBA00022692"/>
    </source>
</evidence>
<evidence type="ECO:0000313" key="17">
    <source>
        <dbReference type="Proteomes" id="UP000199318"/>
    </source>
</evidence>
<dbReference type="InterPro" id="IPR006674">
    <property type="entry name" value="HD_domain"/>
</dbReference>
<dbReference type="SMART" id="SM00471">
    <property type="entry name" value="HDc"/>
    <property type="match status" value="1"/>
</dbReference>
<evidence type="ECO:0000256" key="10">
    <source>
        <dbReference type="ARBA" id="ARBA00061537"/>
    </source>
</evidence>
<dbReference type="EC" id="3.1.-.-" evidence="12 13"/>
<evidence type="ECO:0000256" key="12">
    <source>
        <dbReference type="HAMAP-Rule" id="MF_00335"/>
    </source>
</evidence>
<dbReference type="GO" id="GO:0004521">
    <property type="term" value="F:RNA endonuclease activity"/>
    <property type="evidence" value="ECO:0007669"/>
    <property type="project" value="UniProtKB-UniRule"/>
</dbReference>
<dbReference type="FunFam" id="1.10.3210.10:FF:000003">
    <property type="entry name" value="Ribonuclease Y"/>
    <property type="match status" value="1"/>
</dbReference>
<dbReference type="NCBIfam" id="TIGR00277">
    <property type="entry name" value="HDIG"/>
    <property type="match status" value="1"/>
</dbReference>
<protein>
    <recommendedName>
        <fullName evidence="11 12">Ribonuclease Y</fullName>
        <shortName evidence="12">RNase Y</shortName>
        <ecNumber evidence="12 13">3.1.-.-</ecNumber>
    </recommendedName>
</protein>
<feature type="region of interest" description="Disordered" evidence="14">
    <location>
        <begin position="73"/>
        <end position="123"/>
    </location>
</feature>
<dbReference type="GO" id="GO:0006402">
    <property type="term" value="P:mRNA catabolic process"/>
    <property type="evidence" value="ECO:0007669"/>
    <property type="project" value="UniProtKB-UniRule"/>
</dbReference>
<evidence type="ECO:0000256" key="14">
    <source>
        <dbReference type="SAM" id="MobiDB-lite"/>
    </source>
</evidence>
<dbReference type="SMART" id="SM00322">
    <property type="entry name" value="KH"/>
    <property type="match status" value="1"/>
</dbReference>
<evidence type="ECO:0000256" key="13">
    <source>
        <dbReference type="NCBIfam" id="TIGR03319"/>
    </source>
</evidence>
<comment type="similarity">
    <text evidence="10 12">Belongs to the RNase Y family.</text>
</comment>
<dbReference type="Pfam" id="PF12072">
    <property type="entry name" value="RNase_Y_N"/>
    <property type="match status" value="1"/>
</dbReference>
<proteinExistence type="inferred from homology"/>
<keyword evidence="5 12" id="KW-0255">Endonuclease</keyword>
<evidence type="ECO:0000256" key="4">
    <source>
        <dbReference type="ARBA" id="ARBA00022722"/>
    </source>
</evidence>
<dbReference type="AlphaFoldDB" id="A0A1H9QAT4"/>
<dbReference type="Proteomes" id="UP000199318">
    <property type="component" value="Unassembled WGS sequence"/>
</dbReference>
<dbReference type="PROSITE" id="PS51831">
    <property type="entry name" value="HD"/>
    <property type="match status" value="1"/>
</dbReference>
<evidence type="ECO:0000313" key="16">
    <source>
        <dbReference type="EMBL" id="SER57554.1"/>
    </source>
</evidence>
<reference evidence="17" key="1">
    <citation type="submission" date="2016-10" db="EMBL/GenBank/DDBJ databases">
        <authorList>
            <person name="de Groot N.N."/>
        </authorList>
    </citation>
    <scope>NUCLEOTIDE SEQUENCE [LARGE SCALE GENOMIC DNA]</scope>
    <source>
        <strain evidence="17">10nlg</strain>
    </source>
</reference>
<dbReference type="STRING" id="1464123.SAMN05444126_102197"/>
<dbReference type="InterPro" id="IPR022711">
    <property type="entry name" value="RNase_Y_N"/>
</dbReference>
<dbReference type="GO" id="GO:0005886">
    <property type="term" value="C:plasma membrane"/>
    <property type="evidence" value="ECO:0007669"/>
    <property type="project" value="UniProtKB-SubCell"/>
</dbReference>
<evidence type="ECO:0000256" key="11">
    <source>
        <dbReference type="ARBA" id="ARBA00073072"/>
    </source>
</evidence>
<gene>
    <name evidence="12" type="primary">rny</name>
    <name evidence="16" type="ORF">SAMN05444126_102197</name>
</gene>
<dbReference type="InterPro" id="IPR036612">
    <property type="entry name" value="KH_dom_type_1_sf"/>
</dbReference>
<dbReference type="HAMAP" id="MF_00335">
    <property type="entry name" value="RNase_Y"/>
    <property type="match status" value="1"/>
</dbReference>
<keyword evidence="3 12" id="KW-0812">Transmembrane</keyword>
<name>A0A1H9QAT4_9BACI</name>
<dbReference type="GO" id="GO:0003723">
    <property type="term" value="F:RNA binding"/>
    <property type="evidence" value="ECO:0007669"/>
    <property type="project" value="UniProtKB-UniRule"/>
</dbReference>
<dbReference type="RefSeq" id="WP_093071863.1">
    <property type="nucleotide sequence ID" value="NZ_FOGV01000002.1"/>
</dbReference>
<dbReference type="GO" id="GO:0016787">
    <property type="term" value="F:hydrolase activity"/>
    <property type="evidence" value="ECO:0007669"/>
    <property type="project" value="UniProtKB-KW"/>
</dbReference>
<dbReference type="InterPro" id="IPR017705">
    <property type="entry name" value="Ribonuclease_Y"/>
</dbReference>
<dbReference type="PANTHER" id="PTHR12826">
    <property type="entry name" value="RIBONUCLEASE Y"/>
    <property type="match status" value="1"/>
</dbReference>
<dbReference type="CDD" id="cd22431">
    <property type="entry name" value="KH-I_RNaseY"/>
    <property type="match status" value="1"/>
</dbReference>
<evidence type="ECO:0000256" key="1">
    <source>
        <dbReference type="ARBA" id="ARBA00004162"/>
    </source>
</evidence>
<dbReference type="Pfam" id="PF01966">
    <property type="entry name" value="HD"/>
    <property type="match status" value="1"/>
</dbReference>
<keyword evidence="2 12" id="KW-1003">Cell membrane</keyword>
<evidence type="ECO:0000256" key="8">
    <source>
        <dbReference type="ARBA" id="ARBA00022989"/>
    </source>
</evidence>
<dbReference type="PANTHER" id="PTHR12826:SF15">
    <property type="entry name" value="RIBONUCLEASE Y"/>
    <property type="match status" value="1"/>
</dbReference>
<dbReference type="EMBL" id="FOGV01000002">
    <property type="protein sequence ID" value="SER57554.1"/>
    <property type="molecule type" value="Genomic_DNA"/>
</dbReference>
<evidence type="ECO:0000256" key="6">
    <source>
        <dbReference type="ARBA" id="ARBA00022801"/>
    </source>
</evidence>
<evidence type="ECO:0000256" key="9">
    <source>
        <dbReference type="ARBA" id="ARBA00023136"/>
    </source>
</evidence>
<comment type="function">
    <text evidence="12">Endoribonuclease that initiates mRNA decay.</text>
</comment>
<dbReference type="Gene3D" id="1.10.3210.10">
    <property type="entry name" value="Hypothetical protein af1432"/>
    <property type="match status" value="1"/>
</dbReference>
<feature type="domain" description="HD" evidence="15">
    <location>
        <begin position="336"/>
        <end position="429"/>
    </location>
</feature>
<keyword evidence="17" id="KW-1185">Reference proteome</keyword>
<dbReference type="InterPro" id="IPR004088">
    <property type="entry name" value="KH_dom_type_1"/>
</dbReference>
<keyword evidence="9 12" id="KW-0472">Membrane</keyword>
<keyword evidence="8 12" id="KW-1133">Transmembrane helix</keyword>
<organism evidence="16 17">
    <name type="scientific">Salisediminibacterium halotolerans</name>
    <dbReference type="NCBI Taxonomy" id="517425"/>
    <lineage>
        <taxon>Bacteria</taxon>
        <taxon>Bacillati</taxon>
        <taxon>Bacillota</taxon>
        <taxon>Bacilli</taxon>
        <taxon>Bacillales</taxon>
        <taxon>Bacillaceae</taxon>
        <taxon>Salisediminibacterium</taxon>
    </lineage>
</organism>
<dbReference type="OrthoDB" id="9803205at2"/>
<dbReference type="Pfam" id="PF00013">
    <property type="entry name" value="KH_1"/>
    <property type="match status" value="1"/>
</dbReference>
<feature type="transmembrane region" description="Helical" evidence="12">
    <location>
        <begin position="6"/>
        <end position="24"/>
    </location>
</feature>
<dbReference type="NCBIfam" id="TIGR03319">
    <property type="entry name" value="RNase_Y"/>
    <property type="match status" value="1"/>
</dbReference>
<dbReference type="InterPro" id="IPR006675">
    <property type="entry name" value="HDIG_dom"/>
</dbReference>
<dbReference type="SUPFAM" id="SSF109604">
    <property type="entry name" value="HD-domain/PDEase-like"/>
    <property type="match status" value="1"/>
</dbReference>
<keyword evidence="7 12" id="KW-0694">RNA-binding</keyword>